<dbReference type="PANTHER" id="PTHR21310">
    <property type="entry name" value="AMINOGLYCOSIDE PHOSPHOTRANSFERASE-RELATED-RELATED"/>
    <property type="match status" value="1"/>
</dbReference>
<dbReference type="PANTHER" id="PTHR21310:SF55">
    <property type="entry name" value="AMINOGLYCOSIDE PHOSPHOTRANSFERASE DOMAIN-CONTAINING PROTEIN"/>
    <property type="match status" value="1"/>
</dbReference>
<evidence type="ECO:0000259" key="1">
    <source>
        <dbReference type="Pfam" id="PF01636"/>
    </source>
</evidence>
<dbReference type="InterPro" id="IPR002575">
    <property type="entry name" value="Aminoglycoside_PTrfase"/>
</dbReference>
<comment type="caution">
    <text evidence="2">The sequence shown here is derived from an EMBL/GenBank/DDBJ whole genome shotgun (WGS) entry which is preliminary data.</text>
</comment>
<dbReference type="Gene3D" id="3.90.1200.10">
    <property type="match status" value="1"/>
</dbReference>
<name>A0A8T9B931_9HELO</name>
<dbReference type="Pfam" id="PF01636">
    <property type="entry name" value="APH"/>
    <property type="match status" value="1"/>
</dbReference>
<dbReference type="CDD" id="cd05120">
    <property type="entry name" value="APH_ChoK_like"/>
    <property type="match status" value="1"/>
</dbReference>
<keyword evidence="3" id="KW-1185">Reference proteome</keyword>
<accession>A0A8T9B931</accession>
<sequence length="395" mass="44988">MPGVTTSLQESSIKPLIIFLPFANLTTSTPLVSAMNLSSLMPWRKGEPSRTSPSEIRKASLDLSNLQPSDLSYPVPFYASATIDLPVPSPLYRAKSLRTSHLRTLAYASAYIAERFLYDPTPIVKRRTIAIKAPFPMVMKYGTEIQLYEASTLRFIAEKTSIPVPKVYCAFEHRGMKFILMEFVRGERLSDVWDQTPPAGREILLFQLRQQFKELRSIPHPRPGAVCSAVIGPLYDRRIDMHGQIFGAFGCEKDFNSFLRCGVTDTAELDAVAYGFSGETVREQLAMLIAIQNKENRKICFTHGDAHSGNFLVKDGKIVAWIDFEMAGFYPEYWEYTTAMTTGNSDANRLWRQEVGNVLKEYPEELEGEKIRQDIFEWRIREELPPAQTLRYQEQ</sequence>
<evidence type="ECO:0000313" key="2">
    <source>
        <dbReference type="EMBL" id="TVY16265.1"/>
    </source>
</evidence>
<dbReference type="OrthoDB" id="8300194at2759"/>
<dbReference type="InterPro" id="IPR011009">
    <property type="entry name" value="Kinase-like_dom_sf"/>
</dbReference>
<evidence type="ECO:0000313" key="3">
    <source>
        <dbReference type="Proteomes" id="UP000469559"/>
    </source>
</evidence>
<dbReference type="Proteomes" id="UP000469559">
    <property type="component" value="Unassembled WGS sequence"/>
</dbReference>
<dbReference type="InterPro" id="IPR051678">
    <property type="entry name" value="AGP_Transferase"/>
</dbReference>
<dbReference type="EMBL" id="QGMF01000390">
    <property type="protein sequence ID" value="TVY16265.1"/>
    <property type="molecule type" value="Genomic_DNA"/>
</dbReference>
<dbReference type="AlphaFoldDB" id="A0A8T9B931"/>
<proteinExistence type="predicted"/>
<dbReference type="SUPFAM" id="SSF56112">
    <property type="entry name" value="Protein kinase-like (PK-like)"/>
    <property type="match status" value="1"/>
</dbReference>
<protein>
    <recommendedName>
        <fullName evidence="1">Aminoglycoside phosphotransferase domain-containing protein</fullName>
    </recommendedName>
</protein>
<organism evidence="2 3">
    <name type="scientific">Lachnellula arida</name>
    <dbReference type="NCBI Taxonomy" id="1316785"/>
    <lineage>
        <taxon>Eukaryota</taxon>
        <taxon>Fungi</taxon>
        <taxon>Dikarya</taxon>
        <taxon>Ascomycota</taxon>
        <taxon>Pezizomycotina</taxon>
        <taxon>Leotiomycetes</taxon>
        <taxon>Helotiales</taxon>
        <taxon>Lachnaceae</taxon>
        <taxon>Lachnellula</taxon>
    </lineage>
</organism>
<feature type="domain" description="Aminoglycoside phosphotransferase" evidence="1">
    <location>
        <begin position="149"/>
        <end position="357"/>
    </location>
</feature>
<reference evidence="2 3" key="1">
    <citation type="submission" date="2018-05" db="EMBL/GenBank/DDBJ databases">
        <title>Whole genome sequencing for identification of molecular markers to develop diagnostic detection tools for the regulated plant pathogen Lachnellula willkommii.</title>
        <authorList>
            <person name="Giroux E."/>
            <person name="Bilodeau G."/>
        </authorList>
    </citation>
    <scope>NUCLEOTIDE SEQUENCE [LARGE SCALE GENOMIC DNA]</scope>
    <source>
        <strain evidence="2 3">CBS 203.66</strain>
    </source>
</reference>
<gene>
    <name evidence="2" type="ORF">LARI1_G007001</name>
</gene>